<dbReference type="Gene3D" id="2.60.40.10">
    <property type="entry name" value="Immunoglobulins"/>
    <property type="match status" value="2"/>
</dbReference>
<evidence type="ECO:0000256" key="6">
    <source>
        <dbReference type="ARBA" id="ARBA00023295"/>
    </source>
</evidence>
<dbReference type="GO" id="GO:0005975">
    <property type="term" value="P:carbohydrate metabolic process"/>
    <property type="evidence" value="ECO:0007669"/>
    <property type="project" value="InterPro"/>
</dbReference>
<dbReference type="Proteomes" id="UP000886884">
    <property type="component" value="Unassembled WGS sequence"/>
</dbReference>
<dbReference type="Gene3D" id="3.20.20.80">
    <property type="entry name" value="Glycosidases"/>
    <property type="match status" value="1"/>
</dbReference>
<dbReference type="Pfam" id="PF22666">
    <property type="entry name" value="Glyco_hydro_2_N2"/>
    <property type="match status" value="1"/>
</dbReference>
<dbReference type="SUPFAM" id="SSF49785">
    <property type="entry name" value="Galactose-binding domain-like"/>
    <property type="match status" value="1"/>
</dbReference>
<evidence type="ECO:0000256" key="5">
    <source>
        <dbReference type="ARBA" id="ARBA00023180"/>
    </source>
</evidence>
<evidence type="ECO:0000256" key="1">
    <source>
        <dbReference type="ARBA" id="ARBA00000829"/>
    </source>
</evidence>
<dbReference type="InterPro" id="IPR013783">
    <property type="entry name" value="Ig-like_fold"/>
</dbReference>
<evidence type="ECO:0000256" key="4">
    <source>
        <dbReference type="ARBA" id="ARBA00022801"/>
    </source>
</evidence>
<dbReference type="PANTHER" id="PTHR43730:SF1">
    <property type="entry name" value="BETA-MANNOSIDASE"/>
    <property type="match status" value="1"/>
</dbReference>
<feature type="domain" description="Beta-mannosidase-like galactose-binding" evidence="9">
    <location>
        <begin position="23"/>
        <end position="170"/>
    </location>
</feature>
<protein>
    <recommendedName>
        <fullName evidence="3">beta-mannosidase</fullName>
        <ecNumber evidence="3">3.2.1.25</ecNumber>
    </recommendedName>
</protein>
<evidence type="ECO:0000259" key="7">
    <source>
        <dbReference type="Pfam" id="PF00703"/>
    </source>
</evidence>
<organism evidence="10 11">
    <name type="scientific">Candidatus Ornithocaccomicrobium faecavium</name>
    <dbReference type="NCBI Taxonomy" id="2840890"/>
    <lineage>
        <taxon>Bacteria</taxon>
        <taxon>Bacillati</taxon>
        <taxon>Bacillota</taxon>
        <taxon>Clostridia</taxon>
        <taxon>Candidatus Ornithocaccomicrobium</taxon>
    </lineage>
</organism>
<comment type="catalytic activity">
    <reaction evidence="1">
        <text>Hydrolysis of terminal, non-reducing beta-D-mannose residues in beta-D-mannosides.</text>
        <dbReference type="EC" id="3.2.1.25"/>
    </reaction>
</comment>
<evidence type="ECO:0000313" key="10">
    <source>
        <dbReference type="EMBL" id="HIV27582.1"/>
    </source>
</evidence>
<dbReference type="EC" id="3.2.1.25" evidence="3"/>
<dbReference type="EMBL" id="DVOT01000119">
    <property type="protein sequence ID" value="HIV27582.1"/>
    <property type="molecule type" value="Genomic_DNA"/>
</dbReference>
<dbReference type="InterPro" id="IPR006102">
    <property type="entry name" value="Ig-like_GH2"/>
</dbReference>
<dbReference type="InterPro" id="IPR036156">
    <property type="entry name" value="Beta-gal/glucu_dom_sf"/>
</dbReference>
<comment type="similarity">
    <text evidence="2">Belongs to the glycosyl hydrolase 2 family.</text>
</comment>
<dbReference type="GO" id="GO:0006516">
    <property type="term" value="P:glycoprotein catabolic process"/>
    <property type="evidence" value="ECO:0007669"/>
    <property type="project" value="TreeGrafter"/>
</dbReference>
<evidence type="ECO:0000259" key="9">
    <source>
        <dbReference type="Pfam" id="PF22666"/>
    </source>
</evidence>
<name>A0A9D1TD94_9FIRM</name>
<gene>
    <name evidence="10" type="ORF">IAA64_06405</name>
</gene>
<evidence type="ECO:0000259" key="8">
    <source>
        <dbReference type="Pfam" id="PF17753"/>
    </source>
</evidence>
<reference evidence="10" key="2">
    <citation type="journal article" date="2021" name="PeerJ">
        <title>Extensive microbial diversity within the chicken gut microbiome revealed by metagenomics and culture.</title>
        <authorList>
            <person name="Gilroy R."/>
            <person name="Ravi A."/>
            <person name="Getino M."/>
            <person name="Pursley I."/>
            <person name="Horton D.L."/>
            <person name="Alikhan N.F."/>
            <person name="Baker D."/>
            <person name="Gharbi K."/>
            <person name="Hall N."/>
            <person name="Watson M."/>
            <person name="Adriaenssens E.M."/>
            <person name="Foster-Nyarko E."/>
            <person name="Jarju S."/>
            <person name="Secka A."/>
            <person name="Antonio M."/>
            <person name="Oren A."/>
            <person name="Chaudhuri R.R."/>
            <person name="La Ragione R."/>
            <person name="Hildebrand F."/>
            <person name="Pallen M.J."/>
        </authorList>
    </citation>
    <scope>NUCLEOTIDE SEQUENCE</scope>
    <source>
        <strain evidence="10">CHK183-6373</strain>
    </source>
</reference>
<comment type="caution">
    <text evidence="10">The sequence shown here is derived from an EMBL/GenBank/DDBJ whole genome shotgun (WGS) entry which is preliminary data.</text>
</comment>
<keyword evidence="5" id="KW-0325">Glycoprotein</keyword>
<sequence>MKLLLDGVWQGTGFGPEGETFSFEAAVPGCVHTDMLRCGKIPDPYWRDQAQCARWIENWNWSFERTFVVEQVPTAAQLCFEGLDTYCRIYLNGIEIGRAENMFIPHTFPARGLKAGENTLRVVFLSPIAATRGLPERPAAFTAERLYTRRLQCTYSWDWVERFVTMGIYRSAYLFWAEHCVIDDLRCETRVVDDFGALLFCHVEFRHMSDADFCRITLTDPDGNVVFQKRRRIVEDGLSEMIDVPQPQLWWPNGYGDQPLYRLCARVETAEGAVLAERTLNMGIRTVRILQAPDLPGSPEAQKCQALQKGAHVSDKNARWDQNREGDFAGFTLIVNGVKIFCKGANWVPCEPFPSAETPQKIRALLRQLQLAHGNMVRIWGGGLFEQDAFYDACDELGLMVTQDFLMACGHYPEWEDGFLRQLTVEARYAARRLRNHPCLVWWSGDNENAMDADEDMADYHGRRSALRAIGPVLEEMDPNRPFLPSSPYGGRPYGSITRGTTHNTNYMGEKFSYIRFHDMRDYRAYFSEYLSRFCAEEPCMGMPSVCSMRRFLAEDDIFGPDDSMLRFHTKNNPSPEFQEFEVFDYTVAAAEKLLGADKCPEDRVMKLQYIQYEWIRITMELYRRNKWFSSGLIYWMLNDCWPASGCAILDYYARPKAAWYGFRRAAQPVIASIDFTNGQYHLYVCNDGRKPCDGVARLFLQPFDKVEPTRELCAEFHVRPNESAPVLSAALPATRKGEILLAEIQGPGFRDRAYFFENRPCDCQFPGVPPAVKQVSSDSITLRASAYVHAVSLDGEMVFEDNFFSLLPGETRTIHFSGAGEEIRMRVLHSAAPDIAIRRSPFAGPERDSTG</sequence>
<dbReference type="InterPro" id="IPR050887">
    <property type="entry name" value="Beta-mannosidase_GH2"/>
</dbReference>
<feature type="domain" description="Beta-mannosidase Ig-fold" evidence="8">
    <location>
        <begin position="778"/>
        <end position="819"/>
    </location>
</feature>
<dbReference type="SUPFAM" id="SSF49303">
    <property type="entry name" value="beta-Galactosidase/glucuronidase domain"/>
    <property type="match status" value="2"/>
</dbReference>
<keyword evidence="4" id="KW-0378">Hydrolase</keyword>
<evidence type="ECO:0000256" key="2">
    <source>
        <dbReference type="ARBA" id="ARBA00007401"/>
    </source>
</evidence>
<dbReference type="Pfam" id="PF00703">
    <property type="entry name" value="Glyco_hydro_2"/>
    <property type="match status" value="1"/>
</dbReference>
<dbReference type="PANTHER" id="PTHR43730">
    <property type="entry name" value="BETA-MANNOSIDASE"/>
    <property type="match status" value="1"/>
</dbReference>
<dbReference type="Gene3D" id="2.60.120.260">
    <property type="entry name" value="Galactose-binding domain-like"/>
    <property type="match status" value="1"/>
</dbReference>
<reference evidence="10" key="1">
    <citation type="submission" date="2020-10" db="EMBL/GenBank/DDBJ databases">
        <authorList>
            <person name="Gilroy R."/>
        </authorList>
    </citation>
    <scope>NUCLEOTIDE SEQUENCE</scope>
    <source>
        <strain evidence="10">CHK183-6373</strain>
    </source>
</reference>
<dbReference type="Pfam" id="PF17753">
    <property type="entry name" value="Ig_mannosidase"/>
    <property type="match status" value="1"/>
</dbReference>
<keyword evidence="6" id="KW-0326">Glycosidase</keyword>
<dbReference type="InterPro" id="IPR017853">
    <property type="entry name" value="GH"/>
</dbReference>
<dbReference type="InterPro" id="IPR008979">
    <property type="entry name" value="Galactose-bd-like_sf"/>
</dbReference>
<evidence type="ECO:0000313" key="11">
    <source>
        <dbReference type="Proteomes" id="UP000886884"/>
    </source>
</evidence>
<dbReference type="GO" id="GO:0004567">
    <property type="term" value="F:beta-mannosidase activity"/>
    <property type="evidence" value="ECO:0007669"/>
    <property type="project" value="UniProtKB-EC"/>
</dbReference>
<dbReference type="InterPro" id="IPR041625">
    <property type="entry name" value="Beta-mannosidase_Ig"/>
</dbReference>
<accession>A0A9D1TD94</accession>
<dbReference type="AlphaFoldDB" id="A0A9D1TD94"/>
<evidence type="ECO:0000256" key="3">
    <source>
        <dbReference type="ARBA" id="ARBA00012754"/>
    </source>
</evidence>
<dbReference type="SUPFAM" id="SSF51445">
    <property type="entry name" value="(Trans)glycosidases"/>
    <property type="match status" value="1"/>
</dbReference>
<feature type="domain" description="Glycoside hydrolase family 2 immunoglobulin-like beta-sandwich" evidence="7">
    <location>
        <begin position="182"/>
        <end position="285"/>
    </location>
</feature>
<proteinExistence type="inferred from homology"/>
<dbReference type="InterPro" id="IPR054593">
    <property type="entry name" value="Beta-mannosidase-like_N2"/>
</dbReference>